<dbReference type="SMART" id="SM00317">
    <property type="entry name" value="SET"/>
    <property type="match status" value="1"/>
</dbReference>
<keyword evidence="13" id="KW-0805">Transcription regulation</keyword>
<evidence type="ECO:0000259" key="20">
    <source>
        <dbReference type="PROSITE" id="PS50280"/>
    </source>
</evidence>
<evidence type="ECO:0000256" key="11">
    <source>
        <dbReference type="ARBA" id="ARBA00022833"/>
    </source>
</evidence>
<evidence type="ECO:0000256" key="15">
    <source>
        <dbReference type="ARBA" id="ARBA00023242"/>
    </source>
</evidence>
<dbReference type="InterPro" id="IPR047232">
    <property type="entry name" value="SETDB1/2-like_MBD"/>
</dbReference>
<dbReference type="Pfam" id="PF18359">
    <property type="entry name" value="Tudor_5"/>
    <property type="match status" value="1"/>
</dbReference>
<name>A0A8C1FD18_CYPCA</name>
<dbReference type="GO" id="GO:0005694">
    <property type="term" value="C:chromosome"/>
    <property type="evidence" value="ECO:0007669"/>
    <property type="project" value="UniProtKB-SubCell"/>
</dbReference>
<evidence type="ECO:0000313" key="23">
    <source>
        <dbReference type="Proteomes" id="UP001108240"/>
    </source>
</evidence>
<comment type="catalytic activity">
    <reaction evidence="16">
        <text>L-lysyl(4)-[histone H3] + 3 S-adenosyl-L-methionine = N(6),N(6),N(6)-trimethyl-L-lysyl(4)-[histone H3] + 3 S-adenosyl-L-homocysteine + 3 H(+)</text>
        <dbReference type="Rhea" id="RHEA:60260"/>
        <dbReference type="Rhea" id="RHEA-COMP:15537"/>
        <dbReference type="Rhea" id="RHEA-COMP:15547"/>
        <dbReference type="ChEBI" id="CHEBI:15378"/>
        <dbReference type="ChEBI" id="CHEBI:29969"/>
        <dbReference type="ChEBI" id="CHEBI:57856"/>
        <dbReference type="ChEBI" id="CHEBI:59789"/>
        <dbReference type="ChEBI" id="CHEBI:61961"/>
        <dbReference type="EC" id="2.1.1.354"/>
    </reaction>
</comment>
<evidence type="ECO:0000256" key="19">
    <source>
        <dbReference type="SAM" id="Phobius"/>
    </source>
</evidence>
<evidence type="ECO:0000256" key="9">
    <source>
        <dbReference type="ARBA" id="ARBA00022723"/>
    </source>
</evidence>
<dbReference type="GO" id="GO:0005634">
    <property type="term" value="C:nucleus"/>
    <property type="evidence" value="ECO:0007669"/>
    <property type="project" value="UniProtKB-SubCell"/>
</dbReference>
<protein>
    <recommendedName>
        <fullName evidence="3">[histone H3]-lysine(4) N-trimethyltransferase</fullName>
        <ecNumber evidence="3">2.1.1.354</ecNumber>
    </recommendedName>
</protein>
<dbReference type="InterPro" id="IPR051516">
    <property type="entry name" value="SETDB_methyltransferase"/>
</dbReference>
<keyword evidence="23" id="KW-1185">Reference proteome</keyword>
<dbReference type="Pfam" id="PF18358">
    <property type="entry name" value="Tudor_4"/>
    <property type="match status" value="1"/>
</dbReference>
<dbReference type="InterPro" id="IPR001214">
    <property type="entry name" value="SET_dom"/>
</dbReference>
<dbReference type="FunFam" id="2.170.270.10:FF:000017">
    <property type="entry name" value="Histone-lysine N-methyltransferase"/>
    <property type="match status" value="1"/>
</dbReference>
<dbReference type="CDD" id="cd01395">
    <property type="entry name" value="HMT_MBD"/>
    <property type="match status" value="1"/>
</dbReference>
<dbReference type="PROSITE" id="PS50867">
    <property type="entry name" value="PRE_SET"/>
    <property type="match status" value="1"/>
</dbReference>
<dbReference type="PROSITE" id="PS50280">
    <property type="entry name" value="SET"/>
    <property type="match status" value="1"/>
</dbReference>
<keyword evidence="9" id="KW-0479">Metal-binding</keyword>
<evidence type="ECO:0000256" key="18">
    <source>
        <dbReference type="SAM" id="MobiDB-lite"/>
    </source>
</evidence>
<comment type="function">
    <text evidence="17">Histone methyltransferase that specifically trimethylates 'Lys-9' of histone H3. H3 'Lys-9' trimethylation represents a specific tag for epigenetic transcriptional repression by recruiting HP1 (CBX1, CBX3 and/or CBX5) proteins to methylated histones. Mainly functions in euchromatin regions, thereby playing a central role in the silencing of euchromatic genes. H3 'Lys-9' trimethylation is coordinated with DNA methylation. Plays a role in promoter hypermethylation and transcriptional silencing of tumor suppressor genes (TSGs) or other tumor-related genes. Also required to maintain a transcriptionally repressive state of genes in undifferentiated embryonic stem cells (ESCs). Associates at promoter regions of tumor suppressor genes (TSGs) leading to their gene silencing.</text>
</comment>
<evidence type="ECO:0000256" key="10">
    <source>
        <dbReference type="ARBA" id="ARBA00022737"/>
    </source>
</evidence>
<evidence type="ECO:0000256" key="8">
    <source>
        <dbReference type="ARBA" id="ARBA00022691"/>
    </source>
</evidence>
<sequence>MSSRKDDDNLLRMTKDDLQRWIQAEVDRNPHLMQRREQLARVEDWVKQKEREATYTLLECESVMKGLYGMLGQEYRDEDSEEEGEGGGEPQDIIHITDDEEDKQENSVLNGDDDDIVVIDLGGNESSKQQGQKEIKLKVGNAVLGKRAHNLWSKGTVQDVQTEEGGRRYKVEFKSGKEMVLPAYHVASLQPPILKDLFIGCRVVASSKDDEGKASFNAGVLVELPERKNRMRFLVFFDDGHAAYLALPELHLVCKQLKKVWKDIEDEKFQLQVKEYLRVYPNPIAVVLRVGQDTRAIRDGEFESCTVLQLDGSLIQICFKKDKQKEWIYKGSDKLEHIVNIKQRLAKDKPQQKPPQKTQHKPQQPSQQKTQQQQPQQKPQQPAIRAPTTSYWALYSRSAKRPAPDEEEECFSMQHQNKSIYLHHRCCPACLDGVRPSQGDMHRGQNPLLIPLLFKFRRMTARRRIDGKVFFHIFYRSPCGRSLCDMQEVQEYLLETRCDFLFLEMFCMDPFVLVNRARPPSTSTGKPHLYLPDISEGREVLPVPCINEVDNTLAPNISYTKDRVPAPGFSINTSPDFLIGCDCTDGCQDRSKCACHQLTIEATSLCSGGPVDVSAGYTHKRLPTTLPTGVYECNPLCRCDPRMCSNRLVQHGLQLRLELFMTQHKGWGIRCRDDVAKGTFVCVFTGKIVNEDRVNEDDTVSGNEYLANLDFIEGVEKLKEGYESEAYCSDTEVETNKKTITMKTGPLWKNTLYREDSSSGEGVFKYSTLRPYEDISQIIACLFISMCNYEIFSFFFIHRKRRTYGTGHGARGDRRRVKPPETLDAKNEKTRTAVTGRNTRRLFNDEDTCYIIDARQEGNLGRFINHSCSPNLFVQNVFVDTHDLRFPWVAFFASKRIKAGTELTWDYNYEVGSVEGKVLLCCCGSLRCTGRLL</sequence>
<keyword evidence="14" id="KW-0804">Transcription</keyword>
<dbReference type="SUPFAM" id="SSF54171">
    <property type="entry name" value="DNA-binding domain"/>
    <property type="match status" value="1"/>
</dbReference>
<dbReference type="InterPro" id="IPR001739">
    <property type="entry name" value="Methyl_CpG_DNA-bd"/>
</dbReference>
<keyword evidence="19" id="KW-0812">Transmembrane</keyword>
<dbReference type="Gene3D" id="2.30.30.140">
    <property type="match status" value="2"/>
</dbReference>
<evidence type="ECO:0000256" key="14">
    <source>
        <dbReference type="ARBA" id="ARBA00023163"/>
    </source>
</evidence>
<keyword evidence="4" id="KW-0158">Chromosome</keyword>
<feature type="domain" description="Pre-SET" evidence="21">
    <location>
        <begin position="579"/>
        <end position="652"/>
    </location>
</feature>
<reference evidence="22" key="1">
    <citation type="submission" date="2025-08" db="UniProtKB">
        <authorList>
            <consortium name="Ensembl"/>
        </authorList>
    </citation>
    <scope>IDENTIFICATION</scope>
</reference>
<dbReference type="Pfam" id="PF01429">
    <property type="entry name" value="MBD"/>
    <property type="match status" value="1"/>
</dbReference>
<keyword evidence="5" id="KW-0678">Repressor</keyword>
<keyword evidence="19" id="KW-1133">Transmembrane helix</keyword>
<dbReference type="SMART" id="SM00468">
    <property type="entry name" value="PreSET"/>
    <property type="match status" value="1"/>
</dbReference>
<organism evidence="22 23">
    <name type="scientific">Cyprinus carpio carpio</name>
    <dbReference type="NCBI Taxonomy" id="630221"/>
    <lineage>
        <taxon>Eukaryota</taxon>
        <taxon>Metazoa</taxon>
        <taxon>Chordata</taxon>
        <taxon>Craniata</taxon>
        <taxon>Vertebrata</taxon>
        <taxon>Euteleostomi</taxon>
        <taxon>Actinopterygii</taxon>
        <taxon>Neopterygii</taxon>
        <taxon>Teleostei</taxon>
        <taxon>Ostariophysi</taxon>
        <taxon>Cypriniformes</taxon>
        <taxon>Cyprinidae</taxon>
        <taxon>Cyprininae</taxon>
        <taxon>Cyprinus</taxon>
    </lineage>
</organism>
<evidence type="ECO:0000256" key="3">
    <source>
        <dbReference type="ARBA" id="ARBA00012182"/>
    </source>
</evidence>
<dbReference type="Proteomes" id="UP001108240">
    <property type="component" value="Unplaced"/>
</dbReference>
<reference evidence="22" key="2">
    <citation type="submission" date="2025-09" db="UniProtKB">
        <authorList>
            <consortium name="Ensembl"/>
        </authorList>
    </citation>
    <scope>IDENTIFICATION</scope>
</reference>
<dbReference type="Pfam" id="PF00856">
    <property type="entry name" value="SET"/>
    <property type="match status" value="1"/>
</dbReference>
<dbReference type="GO" id="GO:0008270">
    <property type="term" value="F:zinc ion binding"/>
    <property type="evidence" value="ECO:0007669"/>
    <property type="project" value="InterPro"/>
</dbReference>
<dbReference type="CDD" id="cd10517">
    <property type="entry name" value="SET_SETDB1"/>
    <property type="match status" value="1"/>
</dbReference>
<keyword evidence="10" id="KW-0677">Repeat</keyword>
<dbReference type="GO" id="GO:0140999">
    <property type="term" value="F:histone H3K4 trimethyltransferase activity"/>
    <property type="evidence" value="ECO:0007669"/>
    <property type="project" value="UniProtKB-EC"/>
</dbReference>
<dbReference type="Ensembl" id="ENSCCRT00000098143.2">
    <property type="protein sequence ID" value="ENSCCRP00000090394.2"/>
    <property type="gene ID" value="ENSCCRG00000048984.2"/>
</dbReference>
<evidence type="ECO:0000256" key="5">
    <source>
        <dbReference type="ARBA" id="ARBA00022491"/>
    </source>
</evidence>
<comment type="subcellular location">
    <subcellularLocation>
        <location evidence="2">Chromosome</location>
    </subcellularLocation>
    <subcellularLocation>
        <location evidence="1">Nucleus</location>
    </subcellularLocation>
</comment>
<feature type="region of interest" description="Disordered" evidence="18">
    <location>
        <begin position="345"/>
        <end position="385"/>
    </location>
</feature>
<dbReference type="Pfam" id="PF05033">
    <property type="entry name" value="Pre-SET"/>
    <property type="match status" value="1"/>
</dbReference>
<keyword evidence="6" id="KW-0489">Methyltransferase</keyword>
<dbReference type="EC" id="2.1.1.354" evidence="3"/>
<feature type="compositionally biased region" description="Low complexity" evidence="18">
    <location>
        <begin position="354"/>
        <end position="382"/>
    </location>
</feature>
<dbReference type="Gene3D" id="2.170.270.10">
    <property type="entry name" value="SET domain"/>
    <property type="match status" value="2"/>
</dbReference>
<dbReference type="SMART" id="SM00391">
    <property type="entry name" value="MBD"/>
    <property type="match status" value="1"/>
</dbReference>
<keyword evidence="7" id="KW-0808">Transferase</keyword>
<feature type="region of interest" description="Disordered" evidence="18">
    <location>
        <begin position="805"/>
        <end position="828"/>
    </location>
</feature>
<evidence type="ECO:0000256" key="6">
    <source>
        <dbReference type="ARBA" id="ARBA00022603"/>
    </source>
</evidence>
<dbReference type="PANTHER" id="PTHR46024:SF2">
    <property type="entry name" value="HISTONE-LYSINE N-METHYLTRANSFERASE SETDB1"/>
    <property type="match status" value="1"/>
</dbReference>
<dbReference type="InterPro" id="IPR016177">
    <property type="entry name" value="DNA-bd_dom_sf"/>
</dbReference>
<evidence type="ECO:0000256" key="13">
    <source>
        <dbReference type="ARBA" id="ARBA00023015"/>
    </source>
</evidence>
<dbReference type="GeneTree" id="ENSGT00940000157471"/>
<evidence type="ECO:0000313" key="22">
    <source>
        <dbReference type="Ensembl" id="ENSCCRP00000090394.2"/>
    </source>
</evidence>
<keyword evidence="12" id="KW-0156">Chromatin regulator</keyword>
<keyword evidence="8" id="KW-0949">S-adenosyl-L-methionine</keyword>
<dbReference type="AlphaFoldDB" id="A0A8C1FD18"/>
<feature type="transmembrane region" description="Helical" evidence="19">
    <location>
        <begin position="775"/>
        <end position="797"/>
    </location>
</feature>
<dbReference type="GO" id="GO:0003677">
    <property type="term" value="F:DNA binding"/>
    <property type="evidence" value="ECO:0007669"/>
    <property type="project" value="InterPro"/>
</dbReference>
<evidence type="ECO:0000256" key="7">
    <source>
        <dbReference type="ARBA" id="ARBA00022679"/>
    </source>
</evidence>
<evidence type="ECO:0000259" key="21">
    <source>
        <dbReference type="PROSITE" id="PS50867"/>
    </source>
</evidence>
<evidence type="ECO:0000256" key="16">
    <source>
        <dbReference type="ARBA" id="ARBA00047571"/>
    </source>
</evidence>
<accession>A0A8C1FD18</accession>
<keyword evidence="19" id="KW-0472">Membrane</keyword>
<dbReference type="GO" id="GO:0070828">
    <property type="term" value="P:heterochromatin organization"/>
    <property type="evidence" value="ECO:0007669"/>
    <property type="project" value="TreeGrafter"/>
</dbReference>
<dbReference type="GO" id="GO:0046974">
    <property type="term" value="F:histone H3K9 methyltransferase activity"/>
    <property type="evidence" value="ECO:0007669"/>
    <property type="project" value="UniProtKB-ARBA"/>
</dbReference>
<dbReference type="InterPro" id="IPR007728">
    <property type="entry name" value="Pre-SET_dom"/>
</dbReference>
<feature type="domain" description="SET" evidence="20">
    <location>
        <begin position="655"/>
        <end position="908"/>
    </location>
</feature>
<dbReference type="InterPro" id="IPR041292">
    <property type="entry name" value="Tudor_4"/>
</dbReference>
<evidence type="ECO:0000256" key="1">
    <source>
        <dbReference type="ARBA" id="ARBA00004123"/>
    </source>
</evidence>
<dbReference type="InterPro" id="IPR046341">
    <property type="entry name" value="SET_dom_sf"/>
</dbReference>
<dbReference type="GO" id="GO:0032259">
    <property type="term" value="P:methylation"/>
    <property type="evidence" value="ECO:0007669"/>
    <property type="project" value="UniProtKB-KW"/>
</dbReference>
<proteinExistence type="predicted"/>
<dbReference type="SUPFAM" id="SSF82199">
    <property type="entry name" value="SET domain"/>
    <property type="match status" value="1"/>
</dbReference>
<dbReference type="GO" id="GO:0010629">
    <property type="term" value="P:negative regulation of gene expression"/>
    <property type="evidence" value="ECO:0007669"/>
    <property type="project" value="TreeGrafter"/>
</dbReference>
<keyword evidence="15" id="KW-0539">Nucleus</keyword>
<evidence type="ECO:0000256" key="2">
    <source>
        <dbReference type="ARBA" id="ARBA00004286"/>
    </source>
</evidence>
<keyword evidence="11" id="KW-0862">Zinc</keyword>
<dbReference type="InterPro" id="IPR041291">
    <property type="entry name" value="TUDOR_5"/>
</dbReference>
<evidence type="ECO:0000256" key="17">
    <source>
        <dbReference type="ARBA" id="ARBA00055955"/>
    </source>
</evidence>
<dbReference type="PANTHER" id="PTHR46024">
    <property type="entry name" value="HISTONE-LYSINE N-METHYLTRANSFERASE EGGLESS"/>
    <property type="match status" value="1"/>
</dbReference>
<feature type="compositionally biased region" description="Basic and acidic residues" evidence="18">
    <location>
        <begin position="818"/>
        <end position="828"/>
    </location>
</feature>
<evidence type="ECO:0000256" key="4">
    <source>
        <dbReference type="ARBA" id="ARBA00022454"/>
    </source>
</evidence>
<evidence type="ECO:0000256" key="12">
    <source>
        <dbReference type="ARBA" id="ARBA00022853"/>
    </source>
</evidence>